<dbReference type="AlphaFoldDB" id="A0A2H0KRX5"/>
<protein>
    <submittedName>
        <fullName evidence="2">Uncharacterized protein</fullName>
    </submittedName>
</protein>
<reference evidence="2 3" key="1">
    <citation type="submission" date="2017-09" db="EMBL/GenBank/DDBJ databases">
        <title>Depth-based differentiation of microbial function through sediment-hosted aquifers and enrichment of novel symbionts in the deep terrestrial subsurface.</title>
        <authorList>
            <person name="Probst A.J."/>
            <person name="Ladd B."/>
            <person name="Jarett J.K."/>
            <person name="Geller-Mcgrath D.E."/>
            <person name="Sieber C.M."/>
            <person name="Emerson J.B."/>
            <person name="Anantharaman K."/>
            <person name="Thomas B.C."/>
            <person name="Malmstrom R."/>
            <person name="Stieglmeier M."/>
            <person name="Klingl A."/>
            <person name="Woyke T."/>
            <person name="Ryan C.M."/>
            <person name="Banfield J.F."/>
        </authorList>
    </citation>
    <scope>NUCLEOTIDE SEQUENCE [LARGE SCALE GENOMIC DNA]</scope>
    <source>
        <strain evidence="2">CG11_big_fil_rev_8_21_14_0_20_40_15</strain>
    </source>
</reference>
<gene>
    <name evidence="2" type="ORF">COV84_03995</name>
</gene>
<proteinExistence type="predicted"/>
<dbReference type="Proteomes" id="UP000229317">
    <property type="component" value="Unassembled WGS sequence"/>
</dbReference>
<accession>A0A2H0KRX5</accession>
<dbReference type="InterPro" id="IPR043993">
    <property type="entry name" value="T4SS_pilin"/>
</dbReference>
<feature type="transmembrane region" description="Helical" evidence="1">
    <location>
        <begin position="48"/>
        <end position="67"/>
    </location>
</feature>
<sequence>MRKKIFKYLAVSFIIGFLPIAALAKIDLTKDDLLTLLKNFQVWVEGAIFIIGILITLYAAFLYMTAGGDDEKISKAKKAFVWGLVGIGIAILATGIWGLVQSFLQP</sequence>
<keyword evidence="1" id="KW-1133">Transmembrane helix</keyword>
<evidence type="ECO:0000313" key="2">
    <source>
        <dbReference type="EMBL" id="PIQ74910.1"/>
    </source>
</evidence>
<organism evidence="2 3">
    <name type="scientific">Candidatus Portnoybacteria bacterium CG11_big_fil_rev_8_21_14_0_20_40_15</name>
    <dbReference type="NCBI Taxonomy" id="1974817"/>
    <lineage>
        <taxon>Bacteria</taxon>
        <taxon>Candidatus Portnoyibacteriota</taxon>
    </lineage>
</organism>
<comment type="caution">
    <text evidence="2">The sequence shown here is derived from an EMBL/GenBank/DDBJ whole genome shotgun (WGS) entry which is preliminary data.</text>
</comment>
<evidence type="ECO:0000313" key="3">
    <source>
        <dbReference type="Proteomes" id="UP000229317"/>
    </source>
</evidence>
<name>A0A2H0KRX5_9BACT</name>
<keyword evidence="1" id="KW-0472">Membrane</keyword>
<evidence type="ECO:0000256" key="1">
    <source>
        <dbReference type="SAM" id="Phobius"/>
    </source>
</evidence>
<feature type="transmembrane region" description="Helical" evidence="1">
    <location>
        <begin position="79"/>
        <end position="100"/>
    </location>
</feature>
<keyword evidence="1" id="KW-0812">Transmembrane</keyword>
<dbReference type="Pfam" id="PF18895">
    <property type="entry name" value="T4SS_pilin"/>
    <property type="match status" value="1"/>
</dbReference>
<dbReference type="EMBL" id="PCVO01000060">
    <property type="protein sequence ID" value="PIQ74910.1"/>
    <property type="molecule type" value="Genomic_DNA"/>
</dbReference>